<dbReference type="AlphaFoldDB" id="A0A2S8F9Q8"/>
<evidence type="ECO:0000256" key="1">
    <source>
        <dbReference type="SAM" id="MobiDB-lite"/>
    </source>
</evidence>
<protein>
    <submittedName>
        <fullName evidence="3">Glycosyl transferase family 2</fullName>
    </submittedName>
</protein>
<dbReference type="InterPro" id="IPR050256">
    <property type="entry name" value="Glycosyltransferase_2"/>
</dbReference>
<dbReference type="SUPFAM" id="SSF53448">
    <property type="entry name" value="Nucleotide-diphospho-sugar transferases"/>
    <property type="match status" value="1"/>
</dbReference>
<evidence type="ECO:0000313" key="4">
    <source>
        <dbReference type="Proteomes" id="UP000239388"/>
    </source>
</evidence>
<feature type="region of interest" description="Disordered" evidence="1">
    <location>
        <begin position="263"/>
        <end position="282"/>
    </location>
</feature>
<accession>A0A2S8F9Q8</accession>
<feature type="domain" description="Glycosyltransferase 2-like" evidence="2">
    <location>
        <begin position="27"/>
        <end position="135"/>
    </location>
</feature>
<dbReference type="Pfam" id="PF00535">
    <property type="entry name" value="Glycos_transf_2"/>
    <property type="match status" value="1"/>
</dbReference>
<dbReference type="PANTHER" id="PTHR48090">
    <property type="entry name" value="UNDECAPRENYL-PHOSPHATE 4-DEOXY-4-FORMAMIDO-L-ARABINOSE TRANSFERASE-RELATED"/>
    <property type="match status" value="1"/>
</dbReference>
<sequence>MDTAPWPIRLLNHRLSGKRVPVNKKLSIVVPCYNESKNLDRLVSAFRDAIGKRADIELILVDNGSKDDTPSVMNELLARPENAFARSVCVEVNQGYGYGILYGLKAGRGEFLAWTHADLQTPPEDVIRALDCIQRMPDPQRSLVRGHRKGRPFFDQFFTSAMGWVASAALGGSYFDVNAQPKVFHHSLMNHLDDAPYDFTLDLYLLYVAEKLDLDIQLVNVRFDLRTEGESKGGGTLAGKYRLCKRTFSQIWKLRQALKTAPPQLAPQATTTDESYEKRSAA</sequence>
<name>A0A2S8F9Q8_9BACT</name>
<organism evidence="3 4">
    <name type="scientific">Blastopirellula marina</name>
    <dbReference type="NCBI Taxonomy" id="124"/>
    <lineage>
        <taxon>Bacteria</taxon>
        <taxon>Pseudomonadati</taxon>
        <taxon>Planctomycetota</taxon>
        <taxon>Planctomycetia</taxon>
        <taxon>Pirellulales</taxon>
        <taxon>Pirellulaceae</taxon>
        <taxon>Blastopirellula</taxon>
    </lineage>
</organism>
<comment type="caution">
    <text evidence="3">The sequence shown here is derived from an EMBL/GenBank/DDBJ whole genome shotgun (WGS) entry which is preliminary data.</text>
</comment>
<dbReference type="EMBL" id="PUIB01000024">
    <property type="protein sequence ID" value="PQO28860.1"/>
    <property type="molecule type" value="Genomic_DNA"/>
</dbReference>
<gene>
    <name evidence="3" type="ORF">C5Y98_24160</name>
</gene>
<dbReference type="InterPro" id="IPR001173">
    <property type="entry name" value="Glyco_trans_2-like"/>
</dbReference>
<dbReference type="PANTHER" id="PTHR48090:SF7">
    <property type="entry name" value="RFBJ PROTEIN"/>
    <property type="match status" value="1"/>
</dbReference>
<dbReference type="Proteomes" id="UP000239388">
    <property type="component" value="Unassembled WGS sequence"/>
</dbReference>
<dbReference type="InterPro" id="IPR029044">
    <property type="entry name" value="Nucleotide-diphossugar_trans"/>
</dbReference>
<evidence type="ECO:0000313" key="3">
    <source>
        <dbReference type="EMBL" id="PQO28860.1"/>
    </source>
</evidence>
<dbReference type="Gene3D" id="3.90.550.10">
    <property type="entry name" value="Spore Coat Polysaccharide Biosynthesis Protein SpsA, Chain A"/>
    <property type="match status" value="1"/>
</dbReference>
<reference evidence="3 4" key="1">
    <citation type="submission" date="2018-02" db="EMBL/GenBank/DDBJ databases">
        <title>Comparative genomes isolates from brazilian mangrove.</title>
        <authorList>
            <person name="Araujo J.E."/>
            <person name="Taketani R.G."/>
            <person name="Silva M.C.P."/>
            <person name="Loureco M.V."/>
            <person name="Andreote F.D."/>
        </authorList>
    </citation>
    <scope>NUCLEOTIDE SEQUENCE [LARGE SCALE GENOMIC DNA]</scope>
    <source>
        <strain evidence="3 4">NAP PRIS-MGV</strain>
    </source>
</reference>
<dbReference type="GO" id="GO:0016740">
    <property type="term" value="F:transferase activity"/>
    <property type="evidence" value="ECO:0007669"/>
    <property type="project" value="UniProtKB-KW"/>
</dbReference>
<evidence type="ECO:0000259" key="2">
    <source>
        <dbReference type="Pfam" id="PF00535"/>
    </source>
</evidence>
<keyword evidence="3" id="KW-0808">Transferase</keyword>
<proteinExistence type="predicted"/>
<dbReference type="CDD" id="cd04179">
    <property type="entry name" value="DPM_DPG-synthase_like"/>
    <property type="match status" value="1"/>
</dbReference>